<evidence type="ECO:0000256" key="2">
    <source>
        <dbReference type="ARBA" id="ARBA00022692"/>
    </source>
</evidence>
<dbReference type="GO" id="GO:0004930">
    <property type="term" value="F:G protein-coupled receptor activity"/>
    <property type="evidence" value="ECO:0007669"/>
    <property type="project" value="TreeGrafter"/>
</dbReference>
<sequence length="570" mass="65297">MSKLIPISDDEFNLMKNTVIPLNGLSITSSLLVVVIYLLMYKYYPALADRVSLRLGVATSVADSMYAFIQLLLFSVNHIGFWCSLSAWSFVFTSLLANLQIIFLHEYKGHRNFEKYYFIGAIFFANLISLLPLIQSMYGYDEPEQLCWYRDSGSRINIIWQWTTLFGWLELSAIYCAIIFIAVLLKAKALQKDIKSGETYKSTMNYLQDPEFGETYSNLHQHLDHGHVRKHQTKQIKTFSLVSMIVRKISWYPVVPLITQAPNFLVETFAYSTQRISFTLLLLTTMFAATQGFLNALVFANDIAVGRGFLAFKIYLWKKYVEEYETRYPHRSQNKKHKNKDSARSNEEHHQPKTTKDVIIPEIVIEESPTDLTKLKDKNLIRMWEPTFLEHIQYQFISKLIKVSKETLQSDSHQESNDNQAEGTESIIDYYYSNTTVHINDNDNLALSTSSLKSISSKFGSLQEKEKLPVSEPPSKFISHYKRPIKTRALLTHLSVPSSSSSSVSSKIMPKDQRATGMPSSSSSNTPPYWSEDDDKVEDYSDIKESEYVSGDDEDRNSTSGSLISLTFVM</sequence>
<dbReference type="OrthoDB" id="3251871at2759"/>
<keyword evidence="2 6" id="KW-0812">Transmembrane</keyword>
<dbReference type="Proteomes" id="UP000789831">
    <property type="component" value="Unassembled WGS sequence"/>
</dbReference>
<evidence type="ECO:0000256" key="5">
    <source>
        <dbReference type="SAM" id="MobiDB-lite"/>
    </source>
</evidence>
<reference evidence="7" key="1">
    <citation type="submission" date="2021-06" db="EMBL/GenBank/DDBJ databases">
        <authorList>
            <person name="Kallberg Y."/>
            <person name="Tangrot J."/>
            <person name="Rosling A."/>
        </authorList>
    </citation>
    <scope>NUCLEOTIDE SEQUENCE</scope>
    <source>
        <strain evidence="7">MT106</strain>
    </source>
</reference>
<feature type="compositionally biased region" description="Basic and acidic residues" evidence="5">
    <location>
        <begin position="340"/>
        <end position="353"/>
    </location>
</feature>
<name>A0A9N9C8E1_9GLOM</name>
<dbReference type="PANTHER" id="PTHR23112:SF0">
    <property type="entry name" value="TRANSMEMBRANE PROTEIN 116"/>
    <property type="match status" value="1"/>
</dbReference>
<evidence type="ECO:0000313" key="8">
    <source>
        <dbReference type="Proteomes" id="UP000789831"/>
    </source>
</evidence>
<feature type="transmembrane region" description="Helical" evidence="6">
    <location>
        <begin position="20"/>
        <end position="39"/>
    </location>
</feature>
<feature type="transmembrane region" description="Helical" evidence="6">
    <location>
        <begin position="278"/>
        <end position="300"/>
    </location>
</feature>
<keyword evidence="8" id="KW-1185">Reference proteome</keyword>
<gene>
    <name evidence="7" type="ORF">AGERDE_LOCUS8561</name>
</gene>
<evidence type="ECO:0000256" key="6">
    <source>
        <dbReference type="SAM" id="Phobius"/>
    </source>
</evidence>
<dbReference type="PANTHER" id="PTHR23112">
    <property type="entry name" value="G PROTEIN-COUPLED RECEPTOR 157-RELATED"/>
    <property type="match status" value="1"/>
</dbReference>
<evidence type="ECO:0000313" key="7">
    <source>
        <dbReference type="EMBL" id="CAG8590068.1"/>
    </source>
</evidence>
<feature type="compositionally biased region" description="Polar residues" evidence="5">
    <location>
        <begin position="558"/>
        <end position="570"/>
    </location>
</feature>
<dbReference type="GO" id="GO:0007189">
    <property type="term" value="P:adenylate cyclase-activating G protein-coupled receptor signaling pathway"/>
    <property type="evidence" value="ECO:0007669"/>
    <property type="project" value="TreeGrafter"/>
</dbReference>
<dbReference type="AlphaFoldDB" id="A0A9N9C8E1"/>
<proteinExistence type="predicted"/>
<evidence type="ECO:0000256" key="3">
    <source>
        <dbReference type="ARBA" id="ARBA00022989"/>
    </source>
</evidence>
<feature type="compositionally biased region" description="Basic and acidic residues" evidence="5">
    <location>
        <begin position="538"/>
        <end position="547"/>
    </location>
</feature>
<evidence type="ECO:0000256" key="1">
    <source>
        <dbReference type="ARBA" id="ARBA00004141"/>
    </source>
</evidence>
<feature type="region of interest" description="Disordered" evidence="5">
    <location>
        <begin position="329"/>
        <end position="353"/>
    </location>
</feature>
<feature type="transmembrane region" description="Helical" evidence="6">
    <location>
        <begin position="79"/>
        <end position="104"/>
    </location>
</feature>
<comment type="caution">
    <text evidence="7">The sequence shown here is derived from an EMBL/GenBank/DDBJ whole genome shotgun (WGS) entry which is preliminary data.</text>
</comment>
<feature type="region of interest" description="Disordered" evidence="5">
    <location>
        <begin position="497"/>
        <end position="570"/>
    </location>
</feature>
<feature type="transmembrane region" description="Helical" evidence="6">
    <location>
        <begin position="51"/>
        <end position="73"/>
    </location>
</feature>
<comment type="subcellular location">
    <subcellularLocation>
        <location evidence="1">Membrane</location>
        <topology evidence="1">Multi-pass membrane protein</topology>
    </subcellularLocation>
</comment>
<feature type="compositionally biased region" description="Basic residues" evidence="5">
    <location>
        <begin position="329"/>
        <end position="339"/>
    </location>
</feature>
<keyword evidence="4 6" id="KW-0472">Membrane</keyword>
<feature type="transmembrane region" description="Helical" evidence="6">
    <location>
        <begin position="158"/>
        <end position="185"/>
    </location>
</feature>
<dbReference type="GO" id="GO:0005886">
    <property type="term" value="C:plasma membrane"/>
    <property type="evidence" value="ECO:0007669"/>
    <property type="project" value="TreeGrafter"/>
</dbReference>
<organism evidence="7 8">
    <name type="scientific">Ambispora gerdemannii</name>
    <dbReference type="NCBI Taxonomy" id="144530"/>
    <lineage>
        <taxon>Eukaryota</taxon>
        <taxon>Fungi</taxon>
        <taxon>Fungi incertae sedis</taxon>
        <taxon>Mucoromycota</taxon>
        <taxon>Glomeromycotina</taxon>
        <taxon>Glomeromycetes</taxon>
        <taxon>Archaeosporales</taxon>
        <taxon>Ambisporaceae</taxon>
        <taxon>Ambispora</taxon>
    </lineage>
</organism>
<feature type="compositionally biased region" description="Low complexity" evidence="5">
    <location>
        <begin position="497"/>
        <end position="506"/>
    </location>
</feature>
<feature type="transmembrane region" description="Helical" evidence="6">
    <location>
        <begin position="116"/>
        <end position="138"/>
    </location>
</feature>
<accession>A0A9N9C8E1</accession>
<dbReference type="EMBL" id="CAJVPL010001852">
    <property type="protein sequence ID" value="CAG8590068.1"/>
    <property type="molecule type" value="Genomic_DNA"/>
</dbReference>
<keyword evidence="3 6" id="KW-1133">Transmembrane helix</keyword>
<evidence type="ECO:0000256" key="4">
    <source>
        <dbReference type="ARBA" id="ARBA00023136"/>
    </source>
</evidence>
<protein>
    <submittedName>
        <fullName evidence="7">3789_t:CDS:1</fullName>
    </submittedName>
</protein>